<dbReference type="InterPro" id="IPR058627">
    <property type="entry name" value="MdtA-like_C"/>
</dbReference>
<dbReference type="Pfam" id="PF25944">
    <property type="entry name" value="Beta-barrel_RND"/>
    <property type="match status" value="1"/>
</dbReference>
<evidence type="ECO:0000256" key="4">
    <source>
        <dbReference type="ARBA" id="ARBA00022475"/>
    </source>
</evidence>
<name>A0A840USU4_9BACT</name>
<dbReference type="GO" id="GO:0015562">
    <property type="term" value="F:efflux transmembrane transporter activity"/>
    <property type="evidence" value="ECO:0007669"/>
    <property type="project" value="TreeGrafter"/>
</dbReference>
<dbReference type="Pfam" id="PF25876">
    <property type="entry name" value="HH_MFP_RND"/>
    <property type="match status" value="1"/>
</dbReference>
<dbReference type="RefSeq" id="WP_183352082.1">
    <property type="nucleotide sequence ID" value="NZ_JACHEO010000022.1"/>
</dbReference>
<feature type="domain" description="Multidrug resistance protein MdtA-like C-terminal permuted SH3" evidence="11">
    <location>
        <begin position="318"/>
        <end position="373"/>
    </location>
</feature>
<dbReference type="InterPro" id="IPR058625">
    <property type="entry name" value="MdtA-like_BSH"/>
</dbReference>
<comment type="similarity">
    <text evidence="2">Belongs to the membrane fusion protein (MFP) (TC 8.A.1) family.</text>
</comment>
<evidence type="ECO:0000256" key="5">
    <source>
        <dbReference type="ARBA" id="ARBA00022519"/>
    </source>
</evidence>
<proteinExistence type="inferred from homology"/>
<dbReference type="Gene3D" id="2.40.50.100">
    <property type="match status" value="1"/>
</dbReference>
<gene>
    <name evidence="12" type="ORF">HNQ81_003029</name>
</gene>
<feature type="domain" description="Multidrug resistance protein MdtA-like alpha-helical hairpin" evidence="8">
    <location>
        <begin position="123"/>
        <end position="191"/>
    </location>
</feature>
<evidence type="ECO:0000256" key="7">
    <source>
        <dbReference type="SAM" id="MobiDB-lite"/>
    </source>
</evidence>
<dbReference type="Pfam" id="PF25917">
    <property type="entry name" value="BSH_RND"/>
    <property type="match status" value="1"/>
</dbReference>
<feature type="compositionally biased region" description="Gly residues" evidence="7">
    <location>
        <begin position="393"/>
        <end position="416"/>
    </location>
</feature>
<dbReference type="GO" id="GO:1990281">
    <property type="term" value="C:efflux pump complex"/>
    <property type="evidence" value="ECO:0007669"/>
    <property type="project" value="TreeGrafter"/>
</dbReference>
<dbReference type="Gene3D" id="2.40.30.170">
    <property type="match status" value="1"/>
</dbReference>
<organism evidence="12 13">
    <name type="scientific">Desulfoprunum benzoelyticum</name>
    <dbReference type="NCBI Taxonomy" id="1506996"/>
    <lineage>
        <taxon>Bacteria</taxon>
        <taxon>Pseudomonadati</taxon>
        <taxon>Thermodesulfobacteriota</taxon>
        <taxon>Desulfobulbia</taxon>
        <taxon>Desulfobulbales</taxon>
        <taxon>Desulfobulbaceae</taxon>
        <taxon>Desulfoprunum</taxon>
    </lineage>
</organism>
<dbReference type="PANTHER" id="PTHR30469">
    <property type="entry name" value="MULTIDRUG RESISTANCE PROTEIN MDTA"/>
    <property type="match status" value="1"/>
</dbReference>
<dbReference type="InterPro" id="IPR006143">
    <property type="entry name" value="RND_pump_MFP"/>
</dbReference>
<dbReference type="Pfam" id="PF25967">
    <property type="entry name" value="RND-MFP_C"/>
    <property type="match status" value="1"/>
</dbReference>
<evidence type="ECO:0000259" key="10">
    <source>
        <dbReference type="Pfam" id="PF25944"/>
    </source>
</evidence>
<evidence type="ECO:0000259" key="9">
    <source>
        <dbReference type="Pfam" id="PF25917"/>
    </source>
</evidence>
<evidence type="ECO:0000259" key="11">
    <source>
        <dbReference type="Pfam" id="PF25967"/>
    </source>
</evidence>
<evidence type="ECO:0000256" key="2">
    <source>
        <dbReference type="ARBA" id="ARBA00009477"/>
    </source>
</evidence>
<evidence type="ECO:0000313" key="13">
    <source>
        <dbReference type="Proteomes" id="UP000539642"/>
    </source>
</evidence>
<dbReference type="Gene3D" id="2.40.420.20">
    <property type="match status" value="1"/>
</dbReference>
<comment type="subcellular location">
    <subcellularLocation>
        <location evidence="1">Cell membrane</location>
    </subcellularLocation>
</comment>
<keyword evidence="6" id="KW-0472">Membrane</keyword>
<evidence type="ECO:0000256" key="3">
    <source>
        <dbReference type="ARBA" id="ARBA00022448"/>
    </source>
</evidence>
<dbReference type="FunFam" id="2.40.420.20:FF:000006">
    <property type="entry name" value="RND family efflux transporter MFP subunit"/>
    <property type="match status" value="1"/>
</dbReference>
<feature type="domain" description="Multidrug resistance protein MdtA-like beta-barrel" evidence="10">
    <location>
        <begin position="229"/>
        <end position="311"/>
    </location>
</feature>
<dbReference type="NCBIfam" id="TIGR01730">
    <property type="entry name" value="RND_mfp"/>
    <property type="match status" value="1"/>
</dbReference>
<feature type="region of interest" description="Disordered" evidence="7">
    <location>
        <begin position="378"/>
        <end position="416"/>
    </location>
</feature>
<evidence type="ECO:0000256" key="6">
    <source>
        <dbReference type="ARBA" id="ARBA00023136"/>
    </source>
</evidence>
<sequence>MTASPDYPYSPSFQFWRRMLPRPALTFVLLLLLVAGCSGNDRDKDARGGADRRAATAVTTALCRTQDIPVVITATGRVEASASVAIRAQVGGILHTIHFREGREVRQGELLFTIDSRPYQAQLKAKEALLAKDQAELDNAVKELERYRPAAGKGFVSQVQADQAATRVASLKAAVLADRAAVDSARLDLQYCTLTAPFAGLAGEIQADAGNLVKAGDDTPLVIINRIAPVSVAFDIAGERLPEVQQAMGQGGLAVEVALAGSDQAVATGDLTFIDNSIDPATGLIRFKADFANTDRLLWPGRMVAVSLQLGHRRSVPVVPSQAVQIGQDGAHVFVARDDHTVAYRQVVTGVRHGGETEIVQGLAAGERVVTDGHLQLVDGGRIEDRSDRPAGVGNGTGTGNEGHRGAGANGEDGGQ</sequence>
<keyword evidence="4" id="KW-1003">Cell membrane</keyword>
<dbReference type="Proteomes" id="UP000539642">
    <property type="component" value="Unassembled WGS sequence"/>
</dbReference>
<dbReference type="AlphaFoldDB" id="A0A840USU4"/>
<reference evidence="12 13" key="1">
    <citation type="submission" date="2020-08" db="EMBL/GenBank/DDBJ databases">
        <title>Genomic Encyclopedia of Type Strains, Phase IV (KMG-IV): sequencing the most valuable type-strain genomes for metagenomic binning, comparative biology and taxonomic classification.</title>
        <authorList>
            <person name="Goeker M."/>
        </authorList>
    </citation>
    <scope>NUCLEOTIDE SEQUENCE [LARGE SCALE GENOMIC DNA]</scope>
    <source>
        <strain evidence="12 13">DSM 28570</strain>
    </source>
</reference>
<dbReference type="InterPro" id="IPR058624">
    <property type="entry name" value="MdtA-like_HH"/>
</dbReference>
<evidence type="ECO:0000313" key="12">
    <source>
        <dbReference type="EMBL" id="MBB5349277.1"/>
    </source>
</evidence>
<dbReference type="SUPFAM" id="SSF111369">
    <property type="entry name" value="HlyD-like secretion proteins"/>
    <property type="match status" value="1"/>
</dbReference>
<accession>A0A840USU4</accession>
<protein>
    <submittedName>
        <fullName evidence="12">Multidrug efflux system membrane fusion protein</fullName>
    </submittedName>
</protein>
<evidence type="ECO:0000259" key="8">
    <source>
        <dbReference type="Pfam" id="PF25876"/>
    </source>
</evidence>
<evidence type="ECO:0000256" key="1">
    <source>
        <dbReference type="ARBA" id="ARBA00004236"/>
    </source>
</evidence>
<keyword evidence="13" id="KW-1185">Reference proteome</keyword>
<dbReference type="InterPro" id="IPR058626">
    <property type="entry name" value="MdtA-like_b-barrel"/>
</dbReference>
<dbReference type="EMBL" id="JACHEO010000022">
    <property type="protein sequence ID" value="MBB5349277.1"/>
    <property type="molecule type" value="Genomic_DNA"/>
</dbReference>
<feature type="domain" description="Multidrug resistance protein MdtA-like barrel-sandwich hybrid" evidence="9">
    <location>
        <begin position="84"/>
        <end position="224"/>
    </location>
</feature>
<keyword evidence="5" id="KW-0997">Cell inner membrane</keyword>
<keyword evidence="3" id="KW-0813">Transport</keyword>
<dbReference type="Gene3D" id="1.10.287.470">
    <property type="entry name" value="Helix hairpin bin"/>
    <property type="match status" value="1"/>
</dbReference>
<dbReference type="PANTHER" id="PTHR30469:SF36">
    <property type="entry name" value="BLL3903 PROTEIN"/>
    <property type="match status" value="1"/>
</dbReference>
<comment type="caution">
    <text evidence="12">The sequence shown here is derived from an EMBL/GenBank/DDBJ whole genome shotgun (WGS) entry which is preliminary data.</text>
</comment>